<dbReference type="PANTHER" id="PTHR39160">
    <property type="entry name" value="CELL WALL-BINDING PROTEIN YOCH"/>
    <property type="match status" value="1"/>
</dbReference>
<dbReference type="RefSeq" id="WP_023483778.1">
    <property type="nucleotide sequence ID" value="NZ_CP019794.1"/>
</dbReference>
<dbReference type="InterPro" id="IPR051933">
    <property type="entry name" value="Resuscitation_pf_RpfB"/>
</dbReference>
<dbReference type="GO" id="GO:0004553">
    <property type="term" value="F:hydrolase activity, hydrolyzing O-glycosyl compounds"/>
    <property type="evidence" value="ECO:0007669"/>
    <property type="project" value="InterPro"/>
</dbReference>
<proteinExistence type="predicted"/>
<name>A0A1U9YQG7_9BACL</name>
<dbReference type="GeneID" id="64217598"/>
<dbReference type="InterPro" id="IPR036908">
    <property type="entry name" value="RlpA-like_sf"/>
</dbReference>
<reference evidence="1 2" key="1">
    <citation type="submission" date="2017-03" db="EMBL/GenBank/DDBJ databases">
        <title>Paenibacillus larvae genome sequencing.</title>
        <authorList>
            <person name="Dingman D.W."/>
        </authorList>
    </citation>
    <scope>NUCLEOTIDE SEQUENCE [LARGE SCALE GENOMIC DNA]</scope>
    <source>
        <strain evidence="1 2">SAG 10367</strain>
    </source>
</reference>
<dbReference type="CDD" id="cd22786">
    <property type="entry name" value="DPBB_YuiC-like"/>
    <property type="match status" value="1"/>
</dbReference>
<organism evidence="1 2">
    <name type="scientific">Paenibacillus larvae subsp. pulvifaciens</name>
    <dbReference type="NCBI Taxonomy" id="1477"/>
    <lineage>
        <taxon>Bacteria</taxon>
        <taxon>Bacillati</taxon>
        <taxon>Bacillota</taxon>
        <taxon>Bacilli</taxon>
        <taxon>Bacillales</taxon>
        <taxon>Paenibacillaceae</taxon>
        <taxon>Paenibacillus</taxon>
    </lineage>
</organism>
<dbReference type="AlphaFoldDB" id="A0A1U9YQG7"/>
<evidence type="ECO:0000313" key="2">
    <source>
        <dbReference type="Proteomes" id="UP000192727"/>
    </source>
</evidence>
<dbReference type="InterPro" id="IPR010611">
    <property type="entry name" value="3D_dom"/>
</dbReference>
<dbReference type="EMBL" id="CP020557">
    <property type="protein sequence ID" value="ARF68977.1"/>
    <property type="molecule type" value="Genomic_DNA"/>
</dbReference>
<dbReference type="Gene3D" id="2.40.40.10">
    <property type="entry name" value="RlpA-like domain"/>
    <property type="match status" value="1"/>
</dbReference>
<dbReference type="SUPFAM" id="SSF50685">
    <property type="entry name" value="Barwin-like endoglucanases"/>
    <property type="match status" value="1"/>
</dbReference>
<evidence type="ECO:0000313" key="1">
    <source>
        <dbReference type="EMBL" id="ARF68977.1"/>
    </source>
</evidence>
<dbReference type="PANTHER" id="PTHR39160:SF4">
    <property type="entry name" value="RESUSCITATION-PROMOTING FACTOR RPFB"/>
    <property type="match status" value="1"/>
</dbReference>
<dbReference type="Pfam" id="PF06725">
    <property type="entry name" value="3D"/>
    <property type="match status" value="1"/>
</dbReference>
<dbReference type="GO" id="GO:0019867">
    <property type="term" value="C:outer membrane"/>
    <property type="evidence" value="ECO:0007669"/>
    <property type="project" value="InterPro"/>
</dbReference>
<accession>A0A1U9YQG7</accession>
<sequence length="227" mass="24926">MLHQLNAKWLSMIMAFNVALILGGQNQAAVPGEALIERTSSLEQREAKDNSKTAAIKEVNISLVPKLGPDQAAGASSQSYKFTPVLQHDLQRYQAIEVVATGYYAGVESTGKHPGHPEYGITRSGIKVKRDESGLSTIAADPKIFPMGSVLYIPGYGYGIVADTGGAIKGKKIDLFYNTKEDIYKEWGKKKLNVYLVKKGDGKVNQKKWNELVQEIFLQKTPDTPKL</sequence>
<dbReference type="Proteomes" id="UP000192727">
    <property type="component" value="Chromosome"/>
</dbReference>
<gene>
    <name evidence="1" type="ORF">B7C51_15940</name>
</gene>
<dbReference type="GO" id="GO:0009254">
    <property type="term" value="P:peptidoglycan turnover"/>
    <property type="evidence" value="ECO:0007669"/>
    <property type="project" value="InterPro"/>
</dbReference>
<protein>
    <submittedName>
        <fullName evidence="1">Uncharacterized protein</fullName>
    </submittedName>
</protein>